<dbReference type="Gene3D" id="2.40.30.170">
    <property type="match status" value="1"/>
</dbReference>
<dbReference type="RefSeq" id="WP_377471481.1">
    <property type="nucleotide sequence ID" value="NZ_JBHLWN010000069.1"/>
</dbReference>
<feature type="non-terminal residue" evidence="3">
    <location>
        <position position="1"/>
    </location>
</feature>
<dbReference type="EMBL" id="JBHLWN010000069">
    <property type="protein sequence ID" value="MFC0214133.1"/>
    <property type="molecule type" value="Genomic_DNA"/>
</dbReference>
<dbReference type="Gene3D" id="2.40.50.100">
    <property type="match status" value="1"/>
</dbReference>
<dbReference type="Pfam" id="PF25973">
    <property type="entry name" value="BSH_CzcB"/>
    <property type="match status" value="1"/>
</dbReference>
<proteinExistence type="inferred from homology"/>
<evidence type="ECO:0000256" key="1">
    <source>
        <dbReference type="ARBA" id="ARBA00009477"/>
    </source>
</evidence>
<comment type="caution">
    <text evidence="3">The sequence shown here is derived from an EMBL/GenBank/DDBJ whole genome shotgun (WGS) entry which is preliminary data.</text>
</comment>
<gene>
    <name evidence="3" type="ORF">ACFFK0_17025</name>
</gene>
<dbReference type="InterPro" id="IPR058647">
    <property type="entry name" value="BSH_CzcB-like"/>
</dbReference>
<dbReference type="NCBIfam" id="TIGR01730">
    <property type="entry name" value="RND_mfp"/>
    <property type="match status" value="1"/>
</dbReference>
<dbReference type="InterPro" id="IPR006143">
    <property type="entry name" value="RND_pump_MFP"/>
</dbReference>
<accession>A0ABV6DNB4</accession>
<dbReference type="Proteomes" id="UP001589776">
    <property type="component" value="Unassembled WGS sequence"/>
</dbReference>
<evidence type="ECO:0000313" key="3">
    <source>
        <dbReference type="EMBL" id="MFC0214133.1"/>
    </source>
</evidence>
<protein>
    <submittedName>
        <fullName evidence="3">Efflux RND transporter periplasmic adaptor subunit</fullName>
    </submittedName>
</protein>
<reference evidence="3 4" key="1">
    <citation type="submission" date="2024-09" db="EMBL/GenBank/DDBJ databases">
        <authorList>
            <person name="Sun Q."/>
            <person name="Mori K."/>
        </authorList>
    </citation>
    <scope>NUCLEOTIDE SEQUENCE [LARGE SCALE GENOMIC DNA]</scope>
    <source>
        <strain evidence="3 4">CCM 7759</strain>
    </source>
</reference>
<evidence type="ECO:0000259" key="2">
    <source>
        <dbReference type="Pfam" id="PF25973"/>
    </source>
</evidence>
<dbReference type="PANTHER" id="PTHR30469:SF15">
    <property type="entry name" value="HLYD FAMILY OF SECRETION PROTEINS"/>
    <property type="match status" value="1"/>
</dbReference>
<sequence>KEENTRKSQKNGENINLLREVKVKEGDAVKKGQTLIVLDSAPAAKSLADEQDRYAKQQLELEKLQDALKQNGIGGEASKMDDMKRQIAALKLDMSIQARKIESIRSDISENGSVTAPFDGLIIDIQADEGVPASPGKALVQIADSSQGWTLQARVDADAAERLVTGETVDVRIKETTPRYVKGKVSEVDYSEEGGGQPASSGATATKLVTLDIDDPKLSGGELADFSLTKKAGTPRPLVPVAALRSDSQGEYMFTIVETKRPLGNEFRVSKKYVHTEDADGTNALLNGGIGLEDKIVTESSEPLSDGDQVRLN</sequence>
<evidence type="ECO:0000313" key="4">
    <source>
        <dbReference type="Proteomes" id="UP001589776"/>
    </source>
</evidence>
<dbReference type="PANTHER" id="PTHR30469">
    <property type="entry name" value="MULTIDRUG RESISTANCE PROTEIN MDTA"/>
    <property type="match status" value="1"/>
</dbReference>
<organism evidence="3 4">
    <name type="scientific">Paenibacillus chartarius</name>
    <dbReference type="NCBI Taxonomy" id="747481"/>
    <lineage>
        <taxon>Bacteria</taxon>
        <taxon>Bacillati</taxon>
        <taxon>Bacillota</taxon>
        <taxon>Bacilli</taxon>
        <taxon>Bacillales</taxon>
        <taxon>Paenibacillaceae</taxon>
        <taxon>Paenibacillus</taxon>
    </lineage>
</organism>
<name>A0ABV6DNB4_9BACL</name>
<feature type="domain" description="CzcB-like barrel-sandwich hybrid" evidence="2">
    <location>
        <begin position="18"/>
        <end position="144"/>
    </location>
</feature>
<dbReference type="Gene3D" id="2.40.420.20">
    <property type="match status" value="1"/>
</dbReference>
<dbReference type="Gene3D" id="1.10.287.470">
    <property type="entry name" value="Helix hairpin bin"/>
    <property type="match status" value="1"/>
</dbReference>
<keyword evidence="4" id="KW-1185">Reference proteome</keyword>
<dbReference type="SUPFAM" id="SSF111369">
    <property type="entry name" value="HlyD-like secretion proteins"/>
    <property type="match status" value="1"/>
</dbReference>
<comment type="similarity">
    <text evidence="1">Belongs to the membrane fusion protein (MFP) (TC 8.A.1) family.</text>
</comment>